<protein>
    <submittedName>
        <fullName evidence="3">Uncharacterized protein</fullName>
    </submittedName>
</protein>
<reference evidence="3" key="1">
    <citation type="submission" date="2022-11" db="UniProtKB">
        <authorList>
            <consortium name="WormBaseParasite"/>
        </authorList>
    </citation>
    <scope>IDENTIFICATION</scope>
</reference>
<evidence type="ECO:0000313" key="2">
    <source>
        <dbReference type="Proteomes" id="UP000887565"/>
    </source>
</evidence>
<accession>A0A915HQI1</accession>
<dbReference type="WBParaSite" id="nRc.2.0.1.t03720-RA">
    <property type="protein sequence ID" value="nRc.2.0.1.t03720-RA"/>
    <property type="gene ID" value="nRc.2.0.1.g03720"/>
</dbReference>
<feature type="region of interest" description="Disordered" evidence="1">
    <location>
        <begin position="123"/>
        <end position="182"/>
    </location>
</feature>
<dbReference type="Proteomes" id="UP000887565">
    <property type="component" value="Unplaced"/>
</dbReference>
<name>A0A915HQI1_ROMCU</name>
<evidence type="ECO:0000313" key="3">
    <source>
        <dbReference type="WBParaSite" id="nRc.2.0.1.t03720-RA"/>
    </source>
</evidence>
<evidence type="ECO:0000256" key="1">
    <source>
        <dbReference type="SAM" id="MobiDB-lite"/>
    </source>
</evidence>
<feature type="compositionally biased region" description="Low complexity" evidence="1">
    <location>
        <begin position="130"/>
        <end position="182"/>
    </location>
</feature>
<organism evidence="2 3">
    <name type="scientific">Romanomermis culicivorax</name>
    <name type="common">Nematode worm</name>
    <dbReference type="NCBI Taxonomy" id="13658"/>
    <lineage>
        <taxon>Eukaryota</taxon>
        <taxon>Metazoa</taxon>
        <taxon>Ecdysozoa</taxon>
        <taxon>Nematoda</taxon>
        <taxon>Enoplea</taxon>
        <taxon>Dorylaimia</taxon>
        <taxon>Mermithida</taxon>
        <taxon>Mermithoidea</taxon>
        <taxon>Mermithidae</taxon>
        <taxon>Romanomermis</taxon>
    </lineage>
</organism>
<feature type="region of interest" description="Disordered" evidence="1">
    <location>
        <begin position="1"/>
        <end position="21"/>
    </location>
</feature>
<proteinExistence type="predicted"/>
<sequence>MSAAPMMPMQMYNQQQQPPPQQHMLAQQQGSTGAMQYNAASQYQTGTSIVGSGWSTVGGGSMMQGAGGPTQVPMTQYQQGNRPHQSTTRGAISARLRGRNQSGVMPSGGSGGIVNSGMNPDMIGYNMMSQMPQSGQTQPTPQQQQQQLNRQQAFLQQQMEQQKMYQNENQQQLSDNNVQQQLQAQLEQQRQKLINENNVALMDPTRAQMHRHTPGTMEHPDLMRQPTTAYTSNASYGVNTPSQRMAPTPMQMAPSVSNRASPAYVGQQIGGQSVAANQMMMSAGGTNYLTQNQNFINQQLPQTQYNSPGDQQRIMQQQQQLQQNEVMMVGGNRYMPNQSQNVYGNVINQAVGRSSNQNFFAQQQQQQSPGAVGQQYNTINQNQHFQQQQQQQQQQQNVGMYQVQRMSYNNVPMNEPNSGNYSNYQQFAQDVF</sequence>
<dbReference type="AlphaFoldDB" id="A0A915HQI1"/>
<keyword evidence="2" id="KW-1185">Reference proteome</keyword>